<dbReference type="AlphaFoldDB" id="A0AAD9RDA9"/>
<dbReference type="EMBL" id="JAIFRP010004283">
    <property type="protein sequence ID" value="KAK2577567.1"/>
    <property type="molecule type" value="Genomic_DNA"/>
</dbReference>
<dbReference type="Proteomes" id="UP001258017">
    <property type="component" value="Unassembled WGS sequence"/>
</dbReference>
<feature type="non-terminal residue" evidence="1">
    <location>
        <position position="252"/>
    </location>
</feature>
<proteinExistence type="predicted"/>
<evidence type="ECO:0000313" key="1">
    <source>
        <dbReference type="EMBL" id="KAK2577567.1"/>
    </source>
</evidence>
<name>A0AAD9RDA9_9HYME</name>
<keyword evidence="2" id="KW-1185">Reference proteome</keyword>
<reference evidence="1" key="2">
    <citation type="journal article" date="2023" name="Commun. Biol.">
        <title>Intrasexual cuticular hydrocarbon dimorphism in a wasp sheds light on hydrocarbon biosynthesis genes in Hymenoptera.</title>
        <authorList>
            <person name="Moris V.C."/>
            <person name="Podsiadlowski L."/>
            <person name="Martin S."/>
            <person name="Oeyen J.P."/>
            <person name="Donath A."/>
            <person name="Petersen M."/>
            <person name="Wilbrandt J."/>
            <person name="Misof B."/>
            <person name="Liedtke D."/>
            <person name="Thamm M."/>
            <person name="Scheiner R."/>
            <person name="Schmitt T."/>
            <person name="Niehuis O."/>
        </authorList>
    </citation>
    <scope>NUCLEOTIDE SEQUENCE</scope>
    <source>
        <strain evidence="1">GBR_01_08_01A</strain>
    </source>
</reference>
<organism evidence="1 2">
    <name type="scientific">Odynerus spinipes</name>
    <dbReference type="NCBI Taxonomy" id="1348599"/>
    <lineage>
        <taxon>Eukaryota</taxon>
        <taxon>Metazoa</taxon>
        <taxon>Ecdysozoa</taxon>
        <taxon>Arthropoda</taxon>
        <taxon>Hexapoda</taxon>
        <taxon>Insecta</taxon>
        <taxon>Pterygota</taxon>
        <taxon>Neoptera</taxon>
        <taxon>Endopterygota</taxon>
        <taxon>Hymenoptera</taxon>
        <taxon>Apocrita</taxon>
        <taxon>Aculeata</taxon>
        <taxon>Vespoidea</taxon>
        <taxon>Vespidae</taxon>
        <taxon>Eumeninae</taxon>
        <taxon>Odynerus</taxon>
    </lineage>
</organism>
<gene>
    <name evidence="1" type="ORF">KPH14_012857</name>
</gene>
<accession>A0AAD9RDA9</accession>
<comment type="caution">
    <text evidence="1">The sequence shown here is derived from an EMBL/GenBank/DDBJ whole genome shotgun (WGS) entry which is preliminary data.</text>
</comment>
<protein>
    <submittedName>
        <fullName evidence="1">Uncharacterized protein</fullName>
    </submittedName>
</protein>
<reference evidence="1" key="1">
    <citation type="submission" date="2021-08" db="EMBL/GenBank/DDBJ databases">
        <authorList>
            <person name="Misof B."/>
            <person name="Oliver O."/>
            <person name="Podsiadlowski L."/>
            <person name="Donath A."/>
            <person name="Peters R."/>
            <person name="Mayer C."/>
            <person name="Rust J."/>
            <person name="Gunkel S."/>
            <person name="Lesny P."/>
            <person name="Martin S."/>
            <person name="Oeyen J.P."/>
            <person name="Petersen M."/>
            <person name="Panagiotis P."/>
            <person name="Wilbrandt J."/>
            <person name="Tanja T."/>
        </authorList>
    </citation>
    <scope>NUCLEOTIDE SEQUENCE</scope>
    <source>
        <strain evidence="1">GBR_01_08_01A</strain>
        <tissue evidence="1">Thorax + abdomen</tissue>
    </source>
</reference>
<evidence type="ECO:0000313" key="2">
    <source>
        <dbReference type="Proteomes" id="UP001258017"/>
    </source>
</evidence>
<sequence length="252" mass="28939">MHRDKEYRCLDEMHQSRPSGDRIAADITPWAPCIQKSTDEPPLNFTDNKNLPNNKCNESNDSFVRSDLVINNVESVVNNEDDILIYDNNNENLLCNVDRNILCNVDEDVLGKINDDLVENFNEIGCRNVEAEEELAMSEKLYNNCVQLPLVNNNETLSYVIEEAEDELNVDENRDFYVAGEQEMIISDNVVESKMDSVEISCNYDVFDQVQQEILEFNNYYDDRGMKGISVDVSEIITVDNDVSRPACLYHK</sequence>